<comment type="caution">
    <text evidence="2">The sequence shown here is derived from an EMBL/GenBank/DDBJ whole genome shotgun (WGS) entry which is preliminary data.</text>
</comment>
<evidence type="ECO:0000313" key="2">
    <source>
        <dbReference type="EMBL" id="KKS02983.1"/>
    </source>
</evidence>
<keyword evidence="1" id="KW-0472">Membrane</keyword>
<evidence type="ECO:0000313" key="3">
    <source>
        <dbReference type="Proteomes" id="UP000033947"/>
    </source>
</evidence>
<reference evidence="2 3" key="1">
    <citation type="journal article" date="2015" name="Nature">
        <title>rRNA introns, odd ribosomes, and small enigmatic genomes across a large radiation of phyla.</title>
        <authorList>
            <person name="Brown C.T."/>
            <person name="Hug L.A."/>
            <person name="Thomas B.C."/>
            <person name="Sharon I."/>
            <person name="Castelle C.J."/>
            <person name="Singh A."/>
            <person name="Wilkins M.J."/>
            <person name="Williams K.H."/>
            <person name="Banfield J.F."/>
        </authorList>
    </citation>
    <scope>NUCLEOTIDE SEQUENCE [LARGE SCALE GENOMIC DNA]</scope>
</reference>
<name>A0A0G0YRG2_UNCKA</name>
<dbReference type="AlphaFoldDB" id="A0A0G0YRG2"/>
<accession>A0A0G0YRG2</accession>
<organism evidence="2 3">
    <name type="scientific">candidate division WWE3 bacterium GW2011_GWC2_41_23</name>
    <dbReference type="NCBI Taxonomy" id="1619123"/>
    <lineage>
        <taxon>Bacteria</taxon>
        <taxon>Katanobacteria</taxon>
    </lineage>
</organism>
<sequence length="190" mass="22335">MPYLELFLPHIANINLAIYDLDMLKKVLVLIIIAPILLFLALSVGNSIGRNKKFNEKSASFFEKERQQEYVTKFEKNQAEIPQNFPQYLHYPKFDKTAVIVDNNEKQQYGVVYMTDDSLDKITTYYQQVLKLQGFHTTDPKDVTTDSSGRVKRDFRAFSEYDKKPEVVIDLFITQWTDFNTIQIQYQQKL</sequence>
<keyword evidence="1" id="KW-0812">Transmembrane</keyword>
<protein>
    <submittedName>
        <fullName evidence="2">Uncharacterized protein</fullName>
    </submittedName>
</protein>
<proteinExistence type="predicted"/>
<feature type="transmembrane region" description="Helical" evidence="1">
    <location>
        <begin position="27"/>
        <end position="48"/>
    </location>
</feature>
<evidence type="ECO:0000256" key="1">
    <source>
        <dbReference type="SAM" id="Phobius"/>
    </source>
</evidence>
<gene>
    <name evidence="2" type="ORF">UU55_C0007G0028</name>
</gene>
<dbReference type="EMBL" id="LCBB01000007">
    <property type="protein sequence ID" value="KKS02983.1"/>
    <property type="molecule type" value="Genomic_DNA"/>
</dbReference>
<dbReference type="Proteomes" id="UP000033947">
    <property type="component" value="Unassembled WGS sequence"/>
</dbReference>
<keyword evidence="1" id="KW-1133">Transmembrane helix</keyword>